<reference evidence="3 4" key="1">
    <citation type="journal article" date="2013" name="J. Mol. Microbiol. Biotechnol.">
        <title>Analysis of the Complete Genomes of Acholeplasma brassicae , A. palmae and A. laidlawii and Their Comparison to the Obligate Parasites from ' Candidatus Phytoplasma'.</title>
        <authorList>
            <person name="Kube M."/>
            <person name="Siewert C."/>
            <person name="Migdoll A.M."/>
            <person name="Duduk B."/>
            <person name="Holz S."/>
            <person name="Rabus R."/>
            <person name="Seemuller E."/>
            <person name="Mitrovic J."/>
            <person name="Muller I."/>
            <person name="Buttner C."/>
            <person name="Reinhardt R."/>
        </authorList>
    </citation>
    <scope>NUCLEOTIDE SEQUENCE [LARGE SCALE GENOMIC DNA]</scope>
    <source>
        <strain evidence="4">0502</strain>
    </source>
</reference>
<accession>U4KT97</accession>
<dbReference type="PROSITE" id="PS50994">
    <property type="entry name" value="INTEGRASE"/>
    <property type="match status" value="1"/>
</dbReference>
<gene>
    <name evidence="3" type="ORF">BN85312880</name>
</gene>
<dbReference type="AlphaFoldDB" id="U4KT97"/>
<dbReference type="InterPro" id="IPR048020">
    <property type="entry name" value="Transpos_IS3"/>
</dbReference>
<dbReference type="NCBIfam" id="NF033516">
    <property type="entry name" value="transpos_IS3"/>
    <property type="match status" value="1"/>
</dbReference>
<dbReference type="InterPro" id="IPR050900">
    <property type="entry name" value="Transposase_IS3/IS150/IS904"/>
</dbReference>
<dbReference type="STRING" id="61635.BN85312880"/>
<dbReference type="Pfam" id="PF13276">
    <property type="entry name" value="HTH_21"/>
    <property type="match status" value="1"/>
</dbReference>
<organism evidence="3 4">
    <name type="scientific">Acholeplasma brassicae</name>
    <dbReference type="NCBI Taxonomy" id="61635"/>
    <lineage>
        <taxon>Bacteria</taxon>
        <taxon>Bacillati</taxon>
        <taxon>Mycoplasmatota</taxon>
        <taxon>Mollicutes</taxon>
        <taxon>Acholeplasmatales</taxon>
        <taxon>Acholeplasmataceae</taxon>
        <taxon>Acholeplasma</taxon>
    </lineage>
</organism>
<dbReference type="GO" id="GO:0003676">
    <property type="term" value="F:nucleic acid binding"/>
    <property type="evidence" value="ECO:0007669"/>
    <property type="project" value="InterPro"/>
</dbReference>
<dbReference type="Gene3D" id="3.30.420.10">
    <property type="entry name" value="Ribonuclease H-like superfamily/Ribonuclease H"/>
    <property type="match status" value="1"/>
</dbReference>
<feature type="domain" description="Integrase catalytic" evidence="2">
    <location>
        <begin position="105"/>
        <end position="267"/>
    </location>
</feature>
<dbReference type="KEGG" id="abra:BN85312880"/>
<keyword evidence="4" id="KW-1185">Reference proteome</keyword>
<comment type="function">
    <text evidence="1">Involved in the transposition of the insertion sequence.</text>
</comment>
<evidence type="ECO:0000313" key="3">
    <source>
        <dbReference type="EMBL" id="CCV66309.1"/>
    </source>
</evidence>
<evidence type="ECO:0000259" key="2">
    <source>
        <dbReference type="PROSITE" id="PS50994"/>
    </source>
</evidence>
<dbReference type="Proteomes" id="UP000032737">
    <property type="component" value="Chromosome"/>
</dbReference>
<proteinExistence type="predicted"/>
<dbReference type="GO" id="GO:0015074">
    <property type="term" value="P:DNA integration"/>
    <property type="evidence" value="ECO:0007669"/>
    <property type="project" value="InterPro"/>
</dbReference>
<sequence length="278" mass="32871">MLNILGVSTSGFYDYIKREPSKQALRKKEIKTQIQIKYEESKQIYGAPKITEKLKDTSVKIAVKTVSNYMRELDIRAIYRSKWIKTTVDSDFSTNLENLVKREFDTDKPNSLWVTDITYIWTYTGFVYLTSVMDLFSRKIIAWDLSDSLSVDSVVRCIKRAKERRNLDKPLIIHSDRGIQYVSKEYLSLMDSNMRPSYSKKADPWDNACIESFHAIIKREWLKRFKTKDLEHAQQLVFEYIETFYNTVRIHGTLGYISPNQYEKQYENSRNARLEPIF</sequence>
<name>U4KT97_9MOLU</name>
<dbReference type="HOGENOM" id="CLU_027402_4_2_14"/>
<dbReference type="PANTHER" id="PTHR46889:SF4">
    <property type="entry name" value="TRANSPOSASE INSO FOR INSERTION SEQUENCE ELEMENT IS911B-RELATED"/>
    <property type="match status" value="1"/>
</dbReference>
<dbReference type="Pfam" id="PF13333">
    <property type="entry name" value="rve_2"/>
    <property type="match status" value="1"/>
</dbReference>
<evidence type="ECO:0000256" key="1">
    <source>
        <dbReference type="ARBA" id="ARBA00002286"/>
    </source>
</evidence>
<dbReference type="InterPro" id="IPR036397">
    <property type="entry name" value="RNaseH_sf"/>
</dbReference>
<dbReference type="InterPro" id="IPR001584">
    <property type="entry name" value="Integrase_cat-core"/>
</dbReference>
<dbReference type="InterPro" id="IPR012337">
    <property type="entry name" value="RNaseH-like_sf"/>
</dbReference>
<dbReference type="PANTHER" id="PTHR46889">
    <property type="entry name" value="TRANSPOSASE INSF FOR INSERTION SEQUENCE IS3B-RELATED"/>
    <property type="match status" value="1"/>
</dbReference>
<dbReference type="EMBL" id="FO681348">
    <property type="protein sequence ID" value="CCV66309.1"/>
    <property type="molecule type" value="Genomic_DNA"/>
</dbReference>
<dbReference type="SUPFAM" id="SSF53098">
    <property type="entry name" value="Ribonuclease H-like"/>
    <property type="match status" value="1"/>
</dbReference>
<protein>
    <submittedName>
        <fullName evidence="3">Putative transposase</fullName>
    </submittedName>
</protein>
<evidence type="ECO:0000313" key="4">
    <source>
        <dbReference type="Proteomes" id="UP000032737"/>
    </source>
</evidence>
<dbReference type="InterPro" id="IPR025948">
    <property type="entry name" value="HTH-like_dom"/>
</dbReference>
<dbReference type="Pfam" id="PF00665">
    <property type="entry name" value="rve"/>
    <property type="match status" value="1"/>
</dbReference>